<dbReference type="Pfam" id="PF03797">
    <property type="entry name" value="Autotransporter"/>
    <property type="match status" value="1"/>
</dbReference>
<dbReference type="Proteomes" id="UP000183639">
    <property type="component" value="Unassembled WGS sequence"/>
</dbReference>
<feature type="signal peptide" evidence="1">
    <location>
        <begin position="1"/>
        <end position="30"/>
    </location>
</feature>
<evidence type="ECO:0000256" key="1">
    <source>
        <dbReference type="SAM" id="SignalP"/>
    </source>
</evidence>
<dbReference type="AlphaFoldDB" id="A0A1I3F8J7"/>
<protein>
    <submittedName>
        <fullName evidence="3">Uncharacterized conserved protein, contains a C-terminal beta-barrel porin domain</fullName>
    </submittedName>
</protein>
<dbReference type="InterPro" id="IPR005546">
    <property type="entry name" value="Autotransporte_beta"/>
</dbReference>
<accession>A0A1I3F8J7</accession>
<sequence length="1208" mass="131167">MYGMQSKRMARVLTTAVMAWLTASPFSASAYDTQYIYQDGRPLVEMNFLHQNEGLGNASDYLIDPGLYNLPANLVDATISATSYWKGILGPRAKNPVPWQVFVTTEDDQNAGAITHSLSSDGKKISLIKENYVQEAINKGRSLNELTAELAKKDTIPAGQYAFSEISIGNNMGAERKGAVRGWWVETDSVLPTNEQATDFVGTFRHELGHALGIDGKFAGQGDKTDRGEPIVWFDPAMKSKDSWNLHLVDQNQNPAKTSMIIVSRAGFAELKKDNPTIKEKDFFIVDNRYLDKDLVGAQGYAYFVGPHVTEALGDATFNGVKGLPVNAWERSVDESGKVIIKFEGSHLQTAGMMSHRSYSNYTSFMEAELAVMQDLGYNFDRKAFFGRSIYGDGGTIRNTQGYSARNEAGTAYLENTYSAVPLGIGLHIYGSRNKVTQAADILTHGTGATGVRIDGIENRLDIPVDTEIHADGRNGNGLLVAYGRNHKITQNGTVTAMGKDGDGVCFDFGSSSNGAVDEYRGSYIRFKRAVNEQGKITESENMPLTKMDKFTYNSAADELNGPMVDSYDLYGKLAGGANAIYIGKNALVKNINIHEGATLKGNITSEWTHFNTDGSYDAPNDDSESLAIQYGGKSYSYDTYHPDLITNLNFQGDMSYSGNINGEDNIKMRVQGGELHYGGTANVINVTVDKDAALLGGSYMVNDMTDEMAEGISDDTTGKVINHGLLGADGPDKTLAIEGDLVSDGKLQAYGGGKAGHIAVTGDADINGSIVTATNMLPGDTKTVLTAEDITGSIKNPEGKPYAISGMLSATGELDDDSLKVTTVAANNLAATDQTVNDTYTAMVHMDEHLRDTGDTRRDAMHALFTLEAEDATKALKSLSANPAAQSMSLAQQNTVTSHIISSRLTEAFAQKNVTVKVPAMQLADGEEAKPMELSAKLPQPSDNDFWFKAAKNWGDLRGGANYHGTTLALGWDRAYGQMWRGGAFASYGTVGFADTGASNRLKDTRLGIYGGYNHGPHAGYVYLDYGWLKNDLRRGLAGLDLTAEADYDSRILELGGEYKYDLDAFKDTPWHISPYGNVQLSRLWQDGYRERGAGVYGQRVASAANTYFALGLGVEFKRYLPKGSYALRLGVKHALAGADPRLRFGYVGNDAESYEMRNEQDKTHFVLSINGESEFAPGWTMAGEAGLQKGAHAKDVMCALTLKRMW</sequence>
<feature type="domain" description="Autotransporter" evidence="2">
    <location>
        <begin position="940"/>
        <end position="1208"/>
    </location>
</feature>
<gene>
    <name evidence="3" type="ORF">SAMN04487861_11381</name>
</gene>
<proteinExistence type="predicted"/>
<dbReference type="EMBL" id="FOQK01000013">
    <property type="protein sequence ID" value="SFI07544.1"/>
    <property type="molecule type" value="Genomic_DNA"/>
</dbReference>
<organism evidence="3 4">
    <name type="scientific">Selenomonas ruminantium</name>
    <dbReference type="NCBI Taxonomy" id="971"/>
    <lineage>
        <taxon>Bacteria</taxon>
        <taxon>Bacillati</taxon>
        <taxon>Bacillota</taxon>
        <taxon>Negativicutes</taxon>
        <taxon>Selenomonadales</taxon>
        <taxon>Selenomonadaceae</taxon>
        <taxon>Selenomonas</taxon>
    </lineage>
</organism>
<feature type="chain" id="PRO_5038959342" evidence="1">
    <location>
        <begin position="31"/>
        <end position="1208"/>
    </location>
</feature>
<dbReference type="SMART" id="SM00869">
    <property type="entry name" value="Autotransporter"/>
    <property type="match status" value="1"/>
</dbReference>
<evidence type="ECO:0000313" key="4">
    <source>
        <dbReference type="Proteomes" id="UP000183639"/>
    </source>
</evidence>
<dbReference type="PROSITE" id="PS51208">
    <property type="entry name" value="AUTOTRANSPORTER"/>
    <property type="match status" value="1"/>
</dbReference>
<name>A0A1I3F8J7_SELRU</name>
<dbReference type="InterPro" id="IPR036709">
    <property type="entry name" value="Autotransporte_beta_dom_sf"/>
</dbReference>
<reference evidence="3 4" key="1">
    <citation type="submission" date="2016-10" db="EMBL/GenBank/DDBJ databases">
        <authorList>
            <person name="de Groot N.N."/>
        </authorList>
    </citation>
    <scope>NUCLEOTIDE SEQUENCE [LARGE SCALE GENOMIC DNA]</scope>
    <source>
        <strain evidence="3 4">Z108</strain>
    </source>
</reference>
<evidence type="ECO:0000259" key="2">
    <source>
        <dbReference type="PROSITE" id="PS51208"/>
    </source>
</evidence>
<keyword evidence="1" id="KW-0732">Signal</keyword>
<evidence type="ECO:0000313" key="3">
    <source>
        <dbReference type="EMBL" id="SFI07544.1"/>
    </source>
</evidence>
<dbReference type="OrthoDB" id="1659871at2"/>
<dbReference type="Gene3D" id="2.40.128.130">
    <property type="entry name" value="Autotransporter beta-domain"/>
    <property type="match status" value="1"/>
</dbReference>
<dbReference type="SUPFAM" id="SSF103515">
    <property type="entry name" value="Autotransporter"/>
    <property type="match status" value="1"/>
</dbReference>
<dbReference type="RefSeq" id="WP_143092150.1">
    <property type="nucleotide sequence ID" value="NZ_FOQK01000013.1"/>
</dbReference>